<reference evidence="4" key="1">
    <citation type="journal article" date="2023" name="Science">
        <title>Genome structures resolve the early diversification of teleost fishes.</title>
        <authorList>
            <person name="Parey E."/>
            <person name="Louis A."/>
            <person name="Montfort J."/>
            <person name="Bouchez O."/>
            <person name="Roques C."/>
            <person name="Iampietro C."/>
            <person name="Lluch J."/>
            <person name="Castinel A."/>
            <person name="Donnadieu C."/>
            <person name="Desvignes T."/>
            <person name="Floi Bucao C."/>
            <person name="Jouanno E."/>
            <person name="Wen M."/>
            <person name="Mejri S."/>
            <person name="Dirks R."/>
            <person name="Jansen H."/>
            <person name="Henkel C."/>
            <person name="Chen W.J."/>
            <person name="Zahm M."/>
            <person name="Cabau C."/>
            <person name="Klopp C."/>
            <person name="Thompson A.W."/>
            <person name="Robinson-Rechavi M."/>
            <person name="Braasch I."/>
            <person name="Lecointre G."/>
            <person name="Bobe J."/>
            <person name="Postlethwait J.H."/>
            <person name="Berthelot C."/>
            <person name="Roest Crollius H."/>
            <person name="Guiguen Y."/>
        </authorList>
    </citation>
    <scope>NUCLEOTIDE SEQUENCE</scope>
    <source>
        <strain evidence="4">WJC10195</strain>
    </source>
</reference>
<sequence>MWGVKAVSPIKRRKWPGTDIVDGTRFVKVKFSEQVKSLPYSTKFNTLEGSEYFRVIHDKQIRVCRLCIQPGHVLRECPDFLCRKCGKQGHYARECATVICRECRREKRECICREEGEEQNGRADENPEPPLGEEEAEELVSMGESEGEESGERETATTQSSQLEATPAKSGVAQTQQQQDTMGSTMDNVFPEESRSQERDPQVPRFDSIVREELELVLTPDKETAGEEESGESDVEEPEEVAESEEEDITDSLDTAVAEMGPTQVEDESAPKKEGREASQIPQPAEVEKTTQATVPETSRVSQEGPDAETGSDAAPAKTVDNGGYKLLFSKSSSEMSGDDEALAALAIIKQQRSSPSKVGGKRTKKRRHKCG</sequence>
<dbReference type="Gene3D" id="4.10.60.10">
    <property type="entry name" value="Zinc finger, CCHC-type"/>
    <property type="match status" value="1"/>
</dbReference>
<dbReference type="SMART" id="SM00343">
    <property type="entry name" value="ZnF_C2HC"/>
    <property type="match status" value="2"/>
</dbReference>
<dbReference type="OrthoDB" id="8962424at2759"/>
<feature type="compositionally biased region" description="Acidic residues" evidence="2">
    <location>
        <begin position="226"/>
        <end position="251"/>
    </location>
</feature>
<dbReference type="PROSITE" id="PS50158">
    <property type="entry name" value="ZF_CCHC"/>
    <property type="match status" value="1"/>
</dbReference>
<name>A0A9Q1FHN9_SYNKA</name>
<feature type="compositionally biased region" description="Basic and acidic residues" evidence="2">
    <location>
        <begin position="192"/>
        <end position="225"/>
    </location>
</feature>
<feature type="compositionally biased region" description="Polar residues" evidence="2">
    <location>
        <begin position="290"/>
        <end position="302"/>
    </location>
</feature>
<dbReference type="AlphaFoldDB" id="A0A9Q1FHN9"/>
<dbReference type="Pfam" id="PF00098">
    <property type="entry name" value="zf-CCHC"/>
    <property type="match status" value="1"/>
</dbReference>
<evidence type="ECO:0000259" key="3">
    <source>
        <dbReference type="PROSITE" id="PS50158"/>
    </source>
</evidence>
<keyword evidence="1" id="KW-0863">Zinc-finger</keyword>
<dbReference type="InterPro" id="IPR001878">
    <property type="entry name" value="Znf_CCHC"/>
</dbReference>
<dbReference type="Proteomes" id="UP001152622">
    <property type="component" value="Chromosome 5"/>
</dbReference>
<evidence type="ECO:0000313" key="5">
    <source>
        <dbReference type="Proteomes" id="UP001152622"/>
    </source>
</evidence>
<feature type="region of interest" description="Disordered" evidence="2">
    <location>
        <begin position="115"/>
        <end position="323"/>
    </location>
</feature>
<feature type="compositionally biased region" description="Basic residues" evidence="2">
    <location>
        <begin position="360"/>
        <end position="372"/>
    </location>
</feature>
<protein>
    <recommendedName>
        <fullName evidence="3">CCHC-type domain-containing protein</fullName>
    </recommendedName>
</protein>
<evidence type="ECO:0000256" key="1">
    <source>
        <dbReference type="PROSITE-ProRule" id="PRU00047"/>
    </source>
</evidence>
<organism evidence="4 5">
    <name type="scientific">Synaphobranchus kaupii</name>
    <name type="common">Kaup's arrowtooth eel</name>
    <dbReference type="NCBI Taxonomy" id="118154"/>
    <lineage>
        <taxon>Eukaryota</taxon>
        <taxon>Metazoa</taxon>
        <taxon>Chordata</taxon>
        <taxon>Craniata</taxon>
        <taxon>Vertebrata</taxon>
        <taxon>Euteleostomi</taxon>
        <taxon>Actinopterygii</taxon>
        <taxon>Neopterygii</taxon>
        <taxon>Teleostei</taxon>
        <taxon>Anguilliformes</taxon>
        <taxon>Synaphobranchidae</taxon>
        <taxon>Synaphobranchus</taxon>
    </lineage>
</organism>
<feature type="domain" description="CCHC-type" evidence="3">
    <location>
        <begin position="82"/>
        <end position="95"/>
    </location>
</feature>
<feature type="region of interest" description="Disordered" evidence="2">
    <location>
        <begin position="350"/>
        <end position="372"/>
    </location>
</feature>
<keyword evidence="1" id="KW-0862">Zinc</keyword>
<evidence type="ECO:0000256" key="2">
    <source>
        <dbReference type="SAM" id="MobiDB-lite"/>
    </source>
</evidence>
<keyword evidence="1" id="KW-0479">Metal-binding</keyword>
<gene>
    <name evidence="4" type="ORF">SKAU_G00155860</name>
</gene>
<dbReference type="EMBL" id="JAINUF010000005">
    <property type="protein sequence ID" value="KAJ8359061.1"/>
    <property type="molecule type" value="Genomic_DNA"/>
</dbReference>
<keyword evidence="5" id="KW-1185">Reference proteome</keyword>
<comment type="caution">
    <text evidence="4">The sequence shown here is derived from an EMBL/GenBank/DDBJ whole genome shotgun (WGS) entry which is preliminary data.</text>
</comment>
<proteinExistence type="predicted"/>
<dbReference type="InterPro" id="IPR036875">
    <property type="entry name" value="Znf_CCHC_sf"/>
</dbReference>
<dbReference type="SUPFAM" id="SSF57756">
    <property type="entry name" value="Retrovirus zinc finger-like domains"/>
    <property type="match status" value="1"/>
</dbReference>
<dbReference type="GO" id="GO:0008270">
    <property type="term" value="F:zinc ion binding"/>
    <property type="evidence" value="ECO:0007669"/>
    <property type="project" value="UniProtKB-KW"/>
</dbReference>
<feature type="compositionally biased region" description="Basic and acidic residues" evidence="2">
    <location>
        <begin position="115"/>
        <end position="125"/>
    </location>
</feature>
<dbReference type="GO" id="GO:0003676">
    <property type="term" value="F:nucleic acid binding"/>
    <property type="evidence" value="ECO:0007669"/>
    <property type="project" value="InterPro"/>
</dbReference>
<feature type="compositionally biased region" description="Polar residues" evidence="2">
    <location>
        <begin position="172"/>
        <end position="187"/>
    </location>
</feature>
<accession>A0A9Q1FHN9</accession>
<evidence type="ECO:0000313" key="4">
    <source>
        <dbReference type="EMBL" id="KAJ8359061.1"/>
    </source>
</evidence>